<reference evidence="1 2" key="1">
    <citation type="journal article" date="2015" name="Antonie Van Leeuwenhoek">
        <title>Oricola cellulosilytica gen. nov., sp. nov., a cellulose-degrading bacterium of the family Phyllobacteriaceae isolated from surface seashore water, and emended descriptions of Mesorhizobium loti and Phyllobacterium myrsinacearum.</title>
        <authorList>
            <person name="Hameed A."/>
            <person name="Shahina M."/>
            <person name="Lai W.A."/>
            <person name="Lin S.Y."/>
            <person name="Young L.S."/>
            <person name="Liu Y.C."/>
            <person name="Hsu Y.H."/>
            <person name="Young C.C."/>
        </authorList>
    </citation>
    <scope>NUCLEOTIDE SEQUENCE [LARGE SCALE GENOMIC DNA]</scope>
    <source>
        <strain evidence="1 2">KCTC 52183</strain>
    </source>
</reference>
<evidence type="ECO:0000313" key="2">
    <source>
        <dbReference type="Proteomes" id="UP000291301"/>
    </source>
</evidence>
<evidence type="ECO:0008006" key="3">
    <source>
        <dbReference type="Google" id="ProtNLM"/>
    </source>
</evidence>
<dbReference type="OrthoDB" id="8479024at2"/>
<sequence>MIYRRASTWEALAGGPDLGPFDPAKPLRSNRPNDALLCTAGLCNGVRIDAELPENDSAPSELIARIEERFRASGEIMERVDDGANPARLRIVTWTSGFRFPDTNSFEAVALENRKTGLVACARAQIGYSDRRKDLERLRAVTVGL</sequence>
<name>A0A4R0PCT2_9HYPH</name>
<evidence type="ECO:0000313" key="1">
    <source>
        <dbReference type="EMBL" id="TCD15290.1"/>
    </source>
</evidence>
<gene>
    <name evidence="1" type="ORF">E0D97_07070</name>
</gene>
<proteinExistence type="predicted"/>
<dbReference type="Proteomes" id="UP000291301">
    <property type="component" value="Unassembled WGS sequence"/>
</dbReference>
<comment type="caution">
    <text evidence="1">The sequence shown here is derived from an EMBL/GenBank/DDBJ whole genome shotgun (WGS) entry which is preliminary data.</text>
</comment>
<keyword evidence="2" id="KW-1185">Reference proteome</keyword>
<accession>A0A4R0PCT2</accession>
<protein>
    <recommendedName>
        <fullName evidence="3">DUF1499 domain-containing protein</fullName>
    </recommendedName>
</protein>
<dbReference type="AlphaFoldDB" id="A0A4R0PCT2"/>
<dbReference type="EMBL" id="SJST01000002">
    <property type="protein sequence ID" value="TCD15290.1"/>
    <property type="molecule type" value="Genomic_DNA"/>
</dbReference>
<dbReference type="RefSeq" id="WP_131567254.1">
    <property type="nucleotide sequence ID" value="NZ_JAINFK010000004.1"/>
</dbReference>
<organism evidence="1 2">
    <name type="scientific">Oricola cellulosilytica</name>
    <dbReference type="NCBI Taxonomy" id="1429082"/>
    <lineage>
        <taxon>Bacteria</taxon>
        <taxon>Pseudomonadati</taxon>
        <taxon>Pseudomonadota</taxon>
        <taxon>Alphaproteobacteria</taxon>
        <taxon>Hyphomicrobiales</taxon>
        <taxon>Ahrensiaceae</taxon>
        <taxon>Oricola</taxon>
    </lineage>
</organism>